<dbReference type="Pfam" id="PF01979">
    <property type="entry name" value="Amidohydro_1"/>
    <property type="match status" value="1"/>
</dbReference>
<comment type="caution">
    <text evidence="11">The sequence shown here is derived from an EMBL/GenBank/DDBJ whole genome shotgun (WGS) entry which is preliminary data.</text>
</comment>
<evidence type="ECO:0000256" key="3">
    <source>
        <dbReference type="ARBA" id="ARBA00012781"/>
    </source>
</evidence>
<dbReference type="SUPFAM" id="SSF51338">
    <property type="entry name" value="Composite domain of metallo-dependent hydrolases"/>
    <property type="match status" value="1"/>
</dbReference>
<dbReference type="InterPro" id="IPR032466">
    <property type="entry name" value="Metal_Hydrolase"/>
</dbReference>
<keyword evidence="5 8" id="KW-0378">Hydrolase</keyword>
<dbReference type="PANTHER" id="PTHR11271:SF6">
    <property type="entry name" value="GUANINE DEAMINASE"/>
    <property type="match status" value="1"/>
</dbReference>
<dbReference type="RefSeq" id="WP_120006897.1">
    <property type="nucleotide sequence ID" value="NZ_JALBUU010000125.1"/>
</dbReference>
<evidence type="ECO:0000256" key="2">
    <source>
        <dbReference type="ARBA" id="ARBA00006745"/>
    </source>
</evidence>
<dbReference type="EMBL" id="JALBUU010000125">
    <property type="protein sequence ID" value="MCI0757002.1"/>
    <property type="molecule type" value="Genomic_DNA"/>
</dbReference>
<comment type="function">
    <text evidence="8">Catalyzes the hydrolytic deamination of guanine, producing xanthine and ammonia.</text>
</comment>
<evidence type="ECO:0000313" key="12">
    <source>
        <dbReference type="Proteomes" id="UP001201985"/>
    </source>
</evidence>
<dbReference type="NCBIfam" id="NF006679">
    <property type="entry name" value="PRK09228.1"/>
    <property type="match status" value="1"/>
</dbReference>
<keyword evidence="6 8" id="KW-0862">Zinc</keyword>
<evidence type="ECO:0000256" key="5">
    <source>
        <dbReference type="ARBA" id="ARBA00022801"/>
    </source>
</evidence>
<dbReference type="Gene3D" id="3.20.20.140">
    <property type="entry name" value="Metal-dependent hydrolases"/>
    <property type="match status" value="1"/>
</dbReference>
<dbReference type="Proteomes" id="UP001201985">
    <property type="component" value="Unassembled WGS sequence"/>
</dbReference>
<evidence type="ECO:0000256" key="9">
    <source>
        <dbReference type="SAM" id="MobiDB-lite"/>
    </source>
</evidence>
<evidence type="ECO:0000256" key="4">
    <source>
        <dbReference type="ARBA" id="ARBA00022723"/>
    </source>
</evidence>
<dbReference type="EC" id="3.5.4.3" evidence="3 7"/>
<keyword evidence="4 8" id="KW-0479">Metal-binding</keyword>
<dbReference type="InterPro" id="IPR014311">
    <property type="entry name" value="Guanine_deaminase"/>
</dbReference>
<dbReference type="NCBIfam" id="TIGR02967">
    <property type="entry name" value="guan_deamin"/>
    <property type="match status" value="1"/>
</dbReference>
<name>A0ABS9WCI4_9PROT</name>
<comment type="similarity">
    <text evidence="2 8">Belongs to the metallo-dependent hydrolases superfamily. ATZ/TRZ family.</text>
</comment>
<feature type="domain" description="Amidohydrolase-related" evidence="10">
    <location>
        <begin position="80"/>
        <end position="440"/>
    </location>
</feature>
<evidence type="ECO:0000256" key="7">
    <source>
        <dbReference type="NCBIfam" id="TIGR02967"/>
    </source>
</evidence>
<dbReference type="PANTHER" id="PTHR11271">
    <property type="entry name" value="GUANINE DEAMINASE"/>
    <property type="match status" value="1"/>
</dbReference>
<evidence type="ECO:0000256" key="1">
    <source>
        <dbReference type="ARBA" id="ARBA00004984"/>
    </source>
</evidence>
<dbReference type="InterPro" id="IPR006680">
    <property type="entry name" value="Amidohydro-rel"/>
</dbReference>
<comment type="pathway">
    <text evidence="1 8">Purine metabolism; guanine degradation; xanthine from guanine: step 1/1.</text>
</comment>
<dbReference type="Gene3D" id="2.30.40.10">
    <property type="entry name" value="Urease, subunit C, domain 1"/>
    <property type="match status" value="1"/>
</dbReference>
<evidence type="ECO:0000256" key="8">
    <source>
        <dbReference type="RuleBase" id="RU366009"/>
    </source>
</evidence>
<evidence type="ECO:0000256" key="6">
    <source>
        <dbReference type="ARBA" id="ARBA00022833"/>
    </source>
</evidence>
<sequence>MPQDRTLPVPRPEPAPPRHALRGGAISFRADPFLSDPAEALEHWPDALLVIENGHIASIGPYSPEAAAGLPVTHHPEALLCPGFVDTHVHYPQTGMIGAYGEQLLAWLERYTFPAELEFADPEHAARVARLFLRELLAAGTTTAAVFCTVHAASVEAFFAESARLNTRMIAGKVLMDRNAPPGLLDGPGHGIPESEALLLRWHGRGRQLYAVTPRFAPTSTPAQLQAAGRLWRAHPGSYMQTHIAENTAEVDWVRELFPEASDYLDVYHRAGLTGPRALFGHGIHLSEGALCRCHQTGSALAHCPTSNLFLGSGLFRVFAAKRADRPVRVGLGSDLGAGTSFSALRTMGEAYKVAQLNGDGLSALHAFYLATLGGAEALALENRIGRLAPGYEADIVVLDPQATPLLRFRTARCRDLAEKLFVLMTLGDERVVRATYVAGSRILTGTAQAGPS</sequence>
<keyword evidence="12" id="KW-1185">Reference proteome</keyword>
<feature type="region of interest" description="Disordered" evidence="9">
    <location>
        <begin position="1"/>
        <end position="21"/>
    </location>
</feature>
<dbReference type="SUPFAM" id="SSF51556">
    <property type="entry name" value="Metallo-dependent hydrolases"/>
    <property type="match status" value="1"/>
</dbReference>
<evidence type="ECO:0000313" key="11">
    <source>
        <dbReference type="EMBL" id="MCI0757002.1"/>
    </source>
</evidence>
<comment type="catalytic activity">
    <reaction evidence="8">
        <text>guanine + H2O + H(+) = xanthine + NH4(+)</text>
        <dbReference type="Rhea" id="RHEA:14665"/>
        <dbReference type="ChEBI" id="CHEBI:15377"/>
        <dbReference type="ChEBI" id="CHEBI:15378"/>
        <dbReference type="ChEBI" id="CHEBI:16235"/>
        <dbReference type="ChEBI" id="CHEBI:17712"/>
        <dbReference type="ChEBI" id="CHEBI:28938"/>
        <dbReference type="EC" id="3.5.4.3"/>
    </reaction>
</comment>
<dbReference type="InterPro" id="IPR051607">
    <property type="entry name" value="Metallo-dep_hydrolases"/>
</dbReference>
<reference evidence="11 12" key="1">
    <citation type="submission" date="2022-03" db="EMBL/GenBank/DDBJ databases">
        <title>Complete genome analysis of Roseomonas KG 17.1 : a prolific producer of plant growth promoters.</title>
        <authorList>
            <person name="Saadouli I."/>
            <person name="Najjari A."/>
            <person name="Mosbah A."/>
            <person name="Ouzari H.I."/>
        </authorList>
    </citation>
    <scope>NUCLEOTIDE SEQUENCE [LARGE SCALE GENOMIC DNA]</scope>
    <source>
        <strain evidence="11 12">KG17-1</strain>
    </source>
</reference>
<organism evidence="11 12">
    <name type="scientific">Teichococcus vastitatis</name>
    <dbReference type="NCBI Taxonomy" id="2307076"/>
    <lineage>
        <taxon>Bacteria</taxon>
        <taxon>Pseudomonadati</taxon>
        <taxon>Pseudomonadota</taxon>
        <taxon>Alphaproteobacteria</taxon>
        <taxon>Acetobacterales</taxon>
        <taxon>Roseomonadaceae</taxon>
        <taxon>Roseomonas</taxon>
    </lineage>
</organism>
<gene>
    <name evidence="11" type="primary">guaD</name>
    <name evidence="11" type="ORF">MON41_25535</name>
</gene>
<dbReference type="GO" id="GO:0008892">
    <property type="term" value="F:guanine deaminase activity"/>
    <property type="evidence" value="ECO:0007669"/>
    <property type="project" value="UniProtKB-EC"/>
</dbReference>
<accession>A0ABS9WCI4</accession>
<protein>
    <recommendedName>
        <fullName evidence="3 7">Guanine deaminase</fullName>
        <shortName evidence="8">Guanase</shortName>
        <ecNumber evidence="3 7">3.5.4.3</ecNumber>
    </recommendedName>
    <alternativeName>
        <fullName evidence="8">Guanine aminohydrolase</fullName>
    </alternativeName>
</protein>
<proteinExistence type="inferred from homology"/>
<evidence type="ECO:0000259" key="10">
    <source>
        <dbReference type="Pfam" id="PF01979"/>
    </source>
</evidence>
<comment type="cofactor">
    <cofactor evidence="8">
        <name>Zn(2+)</name>
        <dbReference type="ChEBI" id="CHEBI:29105"/>
    </cofactor>
    <text evidence="8">Binds 1 zinc ion per subunit.</text>
</comment>
<dbReference type="InterPro" id="IPR011059">
    <property type="entry name" value="Metal-dep_hydrolase_composite"/>
</dbReference>